<dbReference type="NCBIfam" id="TIGR01783">
    <property type="entry name" value="TonB-siderophor"/>
    <property type="match status" value="1"/>
</dbReference>
<sequence length="776" mass="86023">MKSYFTIVFLLFNVVAFAQNATIKGKISTSDDKPAEFVNVQLNGTNKGTISNENGEYKIERIKAGTYKLKVGLVGLETKEQQIEVKAGEMLTVDFALAESANQLQEVVVQSNTNKFSQKETESVARMPLKNLENSQVYSVVGKALMQEQVITERSDLYRNVPGAVPNFSAGGSQGMTTRGFATTVGMRNGMITSAVAPMNPIILERVEVLKGPSGTLFGGNRNATFGGVFNYVTKKPYDTFGGDVSFTAGSFGFSRVAADVNVPLNDEKTALFRLNTGWQSEDSFQDQGFARNFTIAPTITYQVNDRLKFTVDLDITRSTYTVSSFAIASLARVKARSFDELKLGYNRSLTNNNVDVQNRATNFGGQMEYKLSKNWKSETKFLFSEGAYEHFYWTTLSMLTDSTVMRTVRNQTPETFGNVHFQQNFIGDFTLGSLKNRMVVGVDYSVNYNALNRSTITYDTLNINKAVKDFNVYKINELSVKRGFTTTTFNSKSLGVYASDVINITPELMAMLSLRVDRYSTKGDYTLSTGTFKGGYEQTSLSPKMGLVYQPLKEKVALFANYMNGFVNLAPVTQPDNTVLVLKPQYANQWETGVKLDLVKNKLNASISYYDISVTNATRTEVINGQSFTLQNGTQNSKGWDVELIANPISGLNIVAGYAKNENKYTKASEALNGKSLTASPKDVANIWVSYYLTKGDFRGIGLGVGGNYIGESWFESTNVFVIPSYTLLNASIFYDQPKYRLALKANNLLDQQYWSSAGSPQKPFNILANLILKF</sequence>
<dbReference type="Pfam" id="PF07715">
    <property type="entry name" value="Plug"/>
    <property type="match status" value="1"/>
</dbReference>
<organism evidence="19 20">
    <name type="scientific">Arcicella lustrica</name>
    <dbReference type="NCBI Taxonomy" id="2984196"/>
    <lineage>
        <taxon>Bacteria</taxon>
        <taxon>Pseudomonadati</taxon>
        <taxon>Bacteroidota</taxon>
        <taxon>Cytophagia</taxon>
        <taxon>Cytophagales</taxon>
        <taxon>Flectobacillaceae</taxon>
        <taxon>Arcicella</taxon>
    </lineage>
</organism>
<evidence type="ECO:0000256" key="12">
    <source>
        <dbReference type="ARBA" id="ARBA00023170"/>
    </source>
</evidence>
<evidence type="ECO:0000256" key="7">
    <source>
        <dbReference type="ARBA" id="ARBA00022729"/>
    </source>
</evidence>
<dbReference type="Gene3D" id="2.40.170.20">
    <property type="entry name" value="TonB-dependent receptor, beta-barrel domain"/>
    <property type="match status" value="1"/>
</dbReference>
<keyword evidence="3 14" id="KW-0813">Transport</keyword>
<evidence type="ECO:0000256" key="11">
    <source>
        <dbReference type="ARBA" id="ARBA00023136"/>
    </source>
</evidence>
<dbReference type="SUPFAM" id="SSF56935">
    <property type="entry name" value="Porins"/>
    <property type="match status" value="1"/>
</dbReference>
<keyword evidence="10 15" id="KW-0798">TonB box</keyword>
<evidence type="ECO:0000256" key="3">
    <source>
        <dbReference type="ARBA" id="ARBA00022448"/>
    </source>
</evidence>
<feature type="domain" description="TonB-dependent receptor-like beta-barrel" evidence="17">
    <location>
        <begin position="344"/>
        <end position="750"/>
    </location>
</feature>
<evidence type="ECO:0000256" key="1">
    <source>
        <dbReference type="ARBA" id="ARBA00004571"/>
    </source>
</evidence>
<dbReference type="PANTHER" id="PTHR32552:SF68">
    <property type="entry name" value="FERRICHROME OUTER MEMBRANE TRANSPORTER_PHAGE RECEPTOR"/>
    <property type="match status" value="1"/>
</dbReference>
<keyword evidence="6 14" id="KW-0812">Transmembrane</keyword>
<evidence type="ECO:0000256" key="16">
    <source>
        <dbReference type="SAM" id="SignalP"/>
    </source>
</evidence>
<evidence type="ECO:0000256" key="13">
    <source>
        <dbReference type="ARBA" id="ARBA00023237"/>
    </source>
</evidence>
<dbReference type="InterPro" id="IPR008969">
    <property type="entry name" value="CarboxyPept-like_regulatory"/>
</dbReference>
<evidence type="ECO:0000256" key="2">
    <source>
        <dbReference type="ARBA" id="ARBA00009810"/>
    </source>
</evidence>
<dbReference type="PROSITE" id="PS52016">
    <property type="entry name" value="TONB_DEPENDENT_REC_3"/>
    <property type="match status" value="1"/>
</dbReference>
<dbReference type="InterPro" id="IPR010105">
    <property type="entry name" value="TonB_sidphr_rcpt"/>
</dbReference>
<keyword evidence="20" id="KW-1185">Reference proteome</keyword>
<evidence type="ECO:0000256" key="8">
    <source>
        <dbReference type="ARBA" id="ARBA00023004"/>
    </source>
</evidence>
<evidence type="ECO:0000256" key="14">
    <source>
        <dbReference type="PROSITE-ProRule" id="PRU01360"/>
    </source>
</evidence>
<keyword evidence="8" id="KW-0408">Iron</keyword>
<gene>
    <name evidence="19" type="ORF">VB798_22415</name>
</gene>
<dbReference type="InterPro" id="IPR012910">
    <property type="entry name" value="Plug_dom"/>
</dbReference>
<evidence type="ECO:0000256" key="9">
    <source>
        <dbReference type="ARBA" id="ARBA00023065"/>
    </source>
</evidence>
<evidence type="ECO:0000256" key="4">
    <source>
        <dbReference type="ARBA" id="ARBA00022452"/>
    </source>
</evidence>
<dbReference type="PANTHER" id="PTHR32552">
    <property type="entry name" value="FERRICHROME IRON RECEPTOR-RELATED"/>
    <property type="match status" value="1"/>
</dbReference>
<comment type="subcellular location">
    <subcellularLocation>
        <location evidence="1 14">Cell outer membrane</location>
        <topology evidence="1 14">Multi-pass membrane protein</topology>
    </subcellularLocation>
</comment>
<evidence type="ECO:0000256" key="15">
    <source>
        <dbReference type="RuleBase" id="RU003357"/>
    </source>
</evidence>
<dbReference type="Pfam" id="PF00593">
    <property type="entry name" value="TonB_dep_Rec_b-barrel"/>
    <property type="match status" value="1"/>
</dbReference>
<feature type="chain" id="PRO_5047102114" evidence="16">
    <location>
        <begin position="19"/>
        <end position="776"/>
    </location>
</feature>
<dbReference type="Proteomes" id="UP001302222">
    <property type="component" value="Unassembled WGS sequence"/>
</dbReference>
<dbReference type="SUPFAM" id="SSF49464">
    <property type="entry name" value="Carboxypeptidase regulatory domain-like"/>
    <property type="match status" value="1"/>
</dbReference>
<evidence type="ECO:0000256" key="6">
    <source>
        <dbReference type="ARBA" id="ARBA00022692"/>
    </source>
</evidence>
<evidence type="ECO:0000313" key="20">
    <source>
        <dbReference type="Proteomes" id="UP001302222"/>
    </source>
</evidence>
<keyword evidence="13 14" id="KW-0998">Cell outer membrane</keyword>
<dbReference type="Gene3D" id="2.60.40.1120">
    <property type="entry name" value="Carboxypeptidase-like, regulatory domain"/>
    <property type="match status" value="1"/>
</dbReference>
<evidence type="ECO:0000256" key="5">
    <source>
        <dbReference type="ARBA" id="ARBA00022496"/>
    </source>
</evidence>
<keyword evidence="7 16" id="KW-0732">Signal</keyword>
<proteinExistence type="inferred from homology"/>
<dbReference type="RefSeq" id="WP_323689486.1">
    <property type="nucleotide sequence ID" value="NZ_JAYGIM010000020.1"/>
</dbReference>
<feature type="domain" description="TonB-dependent receptor plug" evidence="18">
    <location>
        <begin position="133"/>
        <end position="221"/>
    </location>
</feature>
<comment type="similarity">
    <text evidence="2 14 15">Belongs to the TonB-dependent receptor family.</text>
</comment>
<keyword evidence="5" id="KW-0410">Iron transport</keyword>
<evidence type="ECO:0000256" key="10">
    <source>
        <dbReference type="ARBA" id="ARBA00023077"/>
    </source>
</evidence>
<name>A0ABU5SPX5_9BACT</name>
<keyword evidence="9" id="KW-0406">Ion transport</keyword>
<feature type="signal peptide" evidence="16">
    <location>
        <begin position="1"/>
        <end position="18"/>
    </location>
</feature>
<keyword evidence="11 14" id="KW-0472">Membrane</keyword>
<protein>
    <submittedName>
        <fullName evidence="19">TonB-dependent receptor</fullName>
    </submittedName>
</protein>
<dbReference type="InterPro" id="IPR039426">
    <property type="entry name" value="TonB-dep_rcpt-like"/>
</dbReference>
<accession>A0ABU5SPX5</accession>
<evidence type="ECO:0000313" key="19">
    <source>
        <dbReference type="EMBL" id="MEA5429364.1"/>
    </source>
</evidence>
<comment type="caution">
    <text evidence="19">The sequence shown here is derived from an EMBL/GenBank/DDBJ whole genome shotgun (WGS) entry which is preliminary data.</text>
</comment>
<reference evidence="19 20" key="1">
    <citation type="submission" date="2023-12" db="EMBL/GenBank/DDBJ databases">
        <title>Novel species of the genus Arcicella isolated from rivers.</title>
        <authorList>
            <person name="Lu H."/>
        </authorList>
    </citation>
    <scope>NUCLEOTIDE SEQUENCE [LARGE SCALE GENOMIC DNA]</scope>
    <source>
        <strain evidence="19 20">DC25W</strain>
    </source>
</reference>
<dbReference type="CDD" id="cd01347">
    <property type="entry name" value="ligand_gated_channel"/>
    <property type="match status" value="1"/>
</dbReference>
<evidence type="ECO:0000259" key="18">
    <source>
        <dbReference type="Pfam" id="PF07715"/>
    </source>
</evidence>
<dbReference type="InterPro" id="IPR036942">
    <property type="entry name" value="Beta-barrel_TonB_sf"/>
</dbReference>
<dbReference type="InterPro" id="IPR037066">
    <property type="entry name" value="Plug_dom_sf"/>
</dbReference>
<dbReference type="InterPro" id="IPR000531">
    <property type="entry name" value="Beta-barrel_TonB"/>
</dbReference>
<keyword evidence="4 14" id="KW-1134">Transmembrane beta strand</keyword>
<dbReference type="EMBL" id="JAYGIM010000020">
    <property type="protein sequence ID" value="MEA5429364.1"/>
    <property type="molecule type" value="Genomic_DNA"/>
</dbReference>
<dbReference type="Pfam" id="PF13715">
    <property type="entry name" value="CarbopepD_reg_2"/>
    <property type="match status" value="1"/>
</dbReference>
<evidence type="ECO:0000259" key="17">
    <source>
        <dbReference type="Pfam" id="PF00593"/>
    </source>
</evidence>
<keyword evidence="12 19" id="KW-0675">Receptor</keyword>
<dbReference type="Gene3D" id="2.170.130.10">
    <property type="entry name" value="TonB-dependent receptor, plug domain"/>
    <property type="match status" value="1"/>
</dbReference>